<dbReference type="NCBIfam" id="TIGR02937">
    <property type="entry name" value="sigma70-ECF"/>
    <property type="match status" value="1"/>
</dbReference>
<feature type="domain" description="RNA polymerase sigma-70 region 2" evidence="6">
    <location>
        <begin position="18"/>
        <end position="77"/>
    </location>
</feature>
<dbReference type="SUPFAM" id="SSF88659">
    <property type="entry name" value="Sigma3 and sigma4 domains of RNA polymerase sigma factors"/>
    <property type="match status" value="1"/>
</dbReference>
<dbReference type="Pfam" id="PF04542">
    <property type="entry name" value="Sigma70_r2"/>
    <property type="match status" value="1"/>
</dbReference>
<gene>
    <name evidence="8" type="ORF">ACFSJ0_03485</name>
</gene>
<evidence type="ECO:0000313" key="9">
    <source>
        <dbReference type="Proteomes" id="UP001597097"/>
    </source>
</evidence>
<accession>A0ABW4G2C5</accession>
<dbReference type="PANTHER" id="PTHR43133">
    <property type="entry name" value="RNA POLYMERASE ECF-TYPE SIGMA FACTO"/>
    <property type="match status" value="1"/>
</dbReference>
<dbReference type="Gene3D" id="1.10.10.10">
    <property type="entry name" value="Winged helix-like DNA-binding domain superfamily/Winged helix DNA-binding domain"/>
    <property type="match status" value="1"/>
</dbReference>
<keyword evidence="2" id="KW-0805">Transcription regulation</keyword>
<name>A0ABW4G2C5_9ACTN</name>
<dbReference type="InterPro" id="IPR013249">
    <property type="entry name" value="RNA_pol_sigma70_r4_t2"/>
</dbReference>
<dbReference type="PANTHER" id="PTHR43133:SF50">
    <property type="entry name" value="ECF RNA POLYMERASE SIGMA FACTOR SIGM"/>
    <property type="match status" value="1"/>
</dbReference>
<dbReference type="InterPro" id="IPR014325">
    <property type="entry name" value="RNA_pol_sigma-E_actinobac"/>
</dbReference>
<evidence type="ECO:0000256" key="1">
    <source>
        <dbReference type="ARBA" id="ARBA00010641"/>
    </source>
</evidence>
<evidence type="ECO:0000313" key="8">
    <source>
        <dbReference type="EMBL" id="MFD1536081.1"/>
    </source>
</evidence>
<evidence type="ECO:0000256" key="3">
    <source>
        <dbReference type="ARBA" id="ARBA00023082"/>
    </source>
</evidence>
<evidence type="ECO:0000256" key="2">
    <source>
        <dbReference type="ARBA" id="ARBA00023015"/>
    </source>
</evidence>
<dbReference type="CDD" id="cd06171">
    <property type="entry name" value="Sigma70_r4"/>
    <property type="match status" value="1"/>
</dbReference>
<dbReference type="Proteomes" id="UP001597097">
    <property type="component" value="Unassembled WGS sequence"/>
</dbReference>
<organism evidence="8 9">
    <name type="scientific">Nonomuraea guangzhouensis</name>
    <dbReference type="NCBI Taxonomy" id="1291555"/>
    <lineage>
        <taxon>Bacteria</taxon>
        <taxon>Bacillati</taxon>
        <taxon>Actinomycetota</taxon>
        <taxon>Actinomycetes</taxon>
        <taxon>Streptosporangiales</taxon>
        <taxon>Streptosporangiaceae</taxon>
        <taxon>Nonomuraea</taxon>
    </lineage>
</organism>
<dbReference type="InterPro" id="IPR014284">
    <property type="entry name" value="RNA_pol_sigma-70_dom"/>
</dbReference>
<keyword evidence="5" id="KW-0804">Transcription</keyword>
<evidence type="ECO:0000256" key="5">
    <source>
        <dbReference type="ARBA" id="ARBA00023163"/>
    </source>
</evidence>
<protein>
    <submittedName>
        <fullName evidence="8">SigE family RNA polymerase sigma factor</fullName>
    </submittedName>
</protein>
<keyword evidence="3" id="KW-0731">Sigma factor</keyword>
<sequence length="171" mass="19008">MSGAEEQEFAAFVAARGTSLLRVAYLTCGNEAEAEDLLQTALERTYRNWDRVRYANPEPYIRRVIVNTAISRARRRAILHIIPVHTPPESAAPETDIDLRRLLMDALRALPPRQRAVIVLRYWEDLGETQTAEILGCSVGTVKSQASKAMAKLRTALGDGTVEGVIRNVHA</sequence>
<keyword evidence="4" id="KW-0238">DNA-binding</keyword>
<comment type="caution">
    <text evidence="8">The sequence shown here is derived from an EMBL/GenBank/DDBJ whole genome shotgun (WGS) entry which is preliminary data.</text>
</comment>
<evidence type="ECO:0000259" key="6">
    <source>
        <dbReference type="Pfam" id="PF04542"/>
    </source>
</evidence>
<dbReference type="InterPro" id="IPR039425">
    <property type="entry name" value="RNA_pol_sigma-70-like"/>
</dbReference>
<dbReference type="SUPFAM" id="SSF88946">
    <property type="entry name" value="Sigma2 domain of RNA polymerase sigma factors"/>
    <property type="match status" value="1"/>
</dbReference>
<dbReference type="NCBIfam" id="TIGR02983">
    <property type="entry name" value="SigE-fam_strep"/>
    <property type="match status" value="1"/>
</dbReference>
<dbReference type="RefSeq" id="WP_308127260.1">
    <property type="nucleotide sequence ID" value="NZ_JAHKRM010000019.1"/>
</dbReference>
<reference evidence="9" key="1">
    <citation type="journal article" date="2019" name="Int. J. Syst. Evol. Microbiol.">
        <title>The Global Catalogue of Microorganisms (GCM) 10K type strain sequencing project: providing services to taxonomists for standard genome sequencing and annotation.</title>
        <authorList>
            <consortium name="The Broad Institute Genomics Platform"/>
            <consortium name="The Broad Institute Genome Sequencing Center for Infectious Disease"/>
            <person name="Wu L."/>
            <person name="Ma J."/>
        </authorList>
    </citation>
    <scope>NUCLEOTIDE SEQUENCE [LARGE SCALE GENOMIC DNA]</scope>
    <source>
        <strain evidence="9">CGMCC 1.15399</strain>
    </source>
</reference>
<evidence type="ECO:0000256" key="4">
    <source>
        <dbReference type="ARBA" id="ARBA00023125"/>
    </source>
</evidence>
<comment type="similarity">
    <text evidence="1">Belongs to the sigma-70 factor family. ECF subfamily.</text>
</comment>
<dbReference type="InterPro" id="IPR036388">
    <property type="entry name" value="WH-like_DNA-bd_sf"/>
</dbReference>
<dbReference type="InterPro" id="IPR013325">
    <property type="entry name" value="RNA_pol_sigma_r2"/>
</dbReference>
<dbReference type="EMBL" id="JBHUCM010000005">
    <property type="protein sequence ID" value="MFD1536081.1"/>
    <property type="molecule type" value="Genomic_DNA"/>
</dbReference>
<dbReference type="InterPro" id="IPR013324">
    <property type="entry name" value="RNA_pol_sigma_r3/r4-like"/>
</dbReference>
<proteinExistence type="inferred from homology"/>
<keyword evidence="9" id="KW-1185">Reference proteome</keyword>
<dbReference type="InterPro" id="IPR007627">
    <property type="entry name" value="RNA_pol_sigma70_r2"/>
</dbReference>
<feature type="domain" description="RNA polymerase sigma factor 70 region 4 type 2" evidence="7">
    <location>
        <begin position="101"/>
        <end position="153"/>
    </location>
</feature>
<dbReference type="Pfam" id="PF08281">
    <property type="entry name" value="Sigma70_r4_2"/>
    <property type="match status" value="1"/>
</dbReference>
<dbReference type="Gene3D" id="1.10.1740.10">
    <property type="match status" value="1"/>
</dbReference>
<evidence type="ECO:0000259" key="7">
    <source>
        <dbReference type="Pfam" id="PF08281"/>
    </source>
</evidence>